<keyword evidence="2" id="KW-0378">Hydrolase</keyword>
<dbReference type="SUPFAM" id="SSF52799">
    <property type="entry name" value="(Phosphotyrosine protein) phosphatases II"/>
    <property type="match status" value="1"/>
</dbReference>
<dbReference type="Proteomes" id="UP000026961">
    <property type="component" value="Chromosome 12"/>
</dbReference>
<dbReference type="PROSITE" id="PS50056">
    <property type="entry name" value="TYR_PHOSPHATASE_2"/>
    <property type="match status" value="1"/>
</dbReference>
<dbReference type="eggNOG" id="ENOG502QT3P">
    <property type="taxonomic scope" value="Eukaryota"/>
</dbReference>
<evidence type="ECO:0000256" key="4">
    <source>
        <dbReference type="SAM" id="MobiDB-lite"/>
    </source>
</evidence>
<dbReference type="SMART" id="SM00195">
    <property type="entry name" value="DSPc"/>
    <property type="match status" value="1"/>
</dbReference>
<evidence type="ECO:0000259" key="7">
    <source>
        <dbReference type="PROSITE" id="PS50206"/>
    </source>
</evidence>
<dbReference type="Gramene" id="OGLUM12G03870.3">
    <property type="protein sequence ID" value="OGLUM12G03870.3"/>
    <property type="gene ID" value="OGLUM12G03870"/>
</dbReference>
<dbReference type="InterPro" id="IPR016130">
    <property type="entry name" value="Tyr_Pase_AS"/>
</dbReference>
<dbReference type="EnsemblPlants" id="OGLUM12G03870.3">
    <property type="protein sequence ID" value="OGLUM12G03870.3"/>
    <property type="gene ID" value="OGLUM12G03870"/>
</dbReference>
<evidence type="ECO:0000256" key="2">
    <source>
        <dbReference type="ARBA" id="ARBA00022801"/>
    </source>
</evidence>
<dbReference type="EC" id="3.1.3.48" evidence="1"/>
<dbReference type="GO" id="GO:0004725">
    <property type="term" value="F:protein tyrosine phosphatase activity"/>
    <property type="evidence" value="ECO:0007669"/>
    <property type="project" value="UniProtKB-EC"/>
</dbReference>
<dbReference type="InterPro" id="IPR029021">
    <property type="entry name" value="Prot-tyrosine_phosphatase-like"/>
</dbReference>
<dbReference type="PANTHER" id="PTHR47216">
    <property type="match status" value="1"/>
</dbReference>
<keyword evidence="5" id="KW-0472">Membrane</keyword>
<dbReference type="PROSITE" id="PS00383">
    <property type="entry name" value="TYR_PHOSPHATASE_1"/>
    <property type="match status" value="1"/>
</dbReference>
<feature type="region of interest" description="Disordered" evidence="4">
    <location>
        <begin position="262"/>
        <end position="282"/>
    </location>
</feature>
<dbReference type="PANTHER" id="PTHR47216:SF1">
    <property type="entry name" value="DUAL SPECIFICITY PHOSPHATASE, CATALYTIC DOMAIN CONTAINING PROTEIN, EXPRESSED"/>
    <property type="match status" value="1"/>
</dbReference>
<dbReference type="STRING" id="40148.A0A0E0BP26"/>
<proteinExistence type="predicted"/>
<feature type="domain" description="Tyrosine specific protein phosphatases" evidence="6">
    <location>
        <begin position="166"/>
        <end position="221"/>
    </location>
</feature>
<sequence length="388" mass="42450">MGISKVIGIAGTALLVTSVGLWKIGLRIVAVPFLATSTIAYIIAVASHNSINIPWILGKNSKGRFPIWSSVLFGPFLILARVYATVKRHMRKKEAVYNMITEGVYLGGWPFMLKHLPPGDPSVIDCTCELPRSDFVPTNEYLCVPTWDTRAPTISQIEFAARWACEKRTKGKPVYVHCAFGHGRSACVVCAVLVALGIAENWKDAENIIREKRKIKMNAVHRKTLDDWTRAWCLLSGTRSPEGAEGTEAIMVYLEQIGRPETGHPEEAALGGGGPRASDEVEDVGLGGGCPQAEELVVVGQGVVDDGPQVAVRQVRVEPAVQLRHPPPAVLQPPAVLGVEHRRSCHNQMDSEKKNYYLGTSSLEILLHLSQPQLAALKLLDVLKFSWS</sequence>
<dbReference type="InterPro" id="IPR001763">
    <property type="entry name" value="Rhodanese-like_dom"/>
</dbReference>
<name>A0A0E0BP26_9ORYZ</name>
<reference evidence="8" key="1">
    <citation type="submission" date="2015-04" db="UniProtKB">
        <authorList>
            <consortium name="EnsemblPlants"/>
        </authorList>
    </citation>
    <scope>IDENTIFICATION</scope>
</reference>
<dbReference type="AlphaFoldDB" id="A0A0E0BP26"/>
<keyword evidence="9" id="KW-1185">Reference proteome</keyword>
<reference evidence="8" key="2">
    <citation type="submission" date="2018-05" db="EMBL/GenBank/DDBJ databases">
        <title>OgluRS3 (Oryza glumaepatula Reference Sequence Version 3).</title>
        <authorList>
            <person name="Zhang J."/>
            <person name="Kudrna D."/>
            <person name="Lee S."/>
            <person name="Talag J."/>
            <person name="Welchert J."/>
            <person name="Wing R.A."/>
        </authorList>
    </citation>
    <scope>NUCLEOTIDE SEQUENCE [LARGE SCALE GENOMIC DNA]</scope>
</reference>
<dbReference type="Gramene" id="OGLUM12G03870.1">
    <property type="protein sequence ID" value="OGLUM12G03870.1"/>
    <property type="gene ID" value="OGLUM12G03870"/>
</dbReference>
<dbReference type="CDD" id="cd14527">
    <property type="entry name" value="DSP_bac"/>
    <property type="match status" value="1"/>
</dbReference>
<dbReference type="Gene3D" id="3.90.190.10">
    <property type="entry name" value="Protein tyrosine phosphatase superfamily"/>
    <property type="match status" value="1"/>
</dbReference>
<dbReference type="InterPro" id="IPR020422">
    <property type="entry name" value="TYR_PHOSPHATASE_DUAL_dom"/>
</dbReference>
<dbReference type="EnsemblPlants" id="OGLUM12G03870.1">
    <property type="protein sequence ID" value="OGLUM12G03870.1"/>
    <property type="gene ID" value="OGLUM12G03870"/>
</dbReference>
<evidence type="ECO:0000313" key="8">
    <source>
        <dbReference type="EnsemblPlants" id="OGLUM12G03870.1"/>
    </source>
</evidence>
<protein>
    <recommendedName>
        <fullName evidence="1">protein-tyrosine-phosphatase</fullName>
        <ecNumber evidence="1">3.1.3.48</ecNumber>
    </recommendedName>
</protein>
<accession>A0A0E0BP26</accession>
<evidence type="ECO:0000313" key="9">
    <source>
        <dbReference type="Proteomes" id="UP000026961"/>
    </source>
</evidence>
<keyword evidence="5" id="KW-1133">Transmembrane helix</keyword>
<dbReference type="PROSITE" id="PS50206">
    <property type="entry name" value="RHODANESE_3"/>
    <property type="match status" value="1"/>
</dbReference>
<evidence type="ECO:0000256" key="1">
    <source>
        <dbReference type="ARBA" id="ARBA00013064"/>
    </source>
</evidence>
<dbReference type="InterPro" id="IPR000340">
    <property type="entry name" value="Dual-sp_phosphatase_cat-dom"/>
</dbReference>
<organism evidence="8">
    <name type="scientific">Oryza glumipatula</name>
    <dbReference type="NCBI Taxonomy" id="40148"/>
    <lineage>
        <taxon>Eukaryota</taxon>
        <taxon>Viridiplantae</taxon>
        <taxon>Streptophyta</taxon>
        <taxon>Embryophyta</taxon>
        <taxon>Tracheophyta</taxon>
        <taxon>Spermatophyta</taxon>
        <taxon>Magnoliopsida</taxon>
        <taxon>Liliopsida</taxon>
        <taxon>Poales</taxon>
        <taxon>Poaceae</taxon>
        <taxon>BOP clade</taxon>
        <taxon>Oryzoideae</taxon>
        <taxon>Oryzeae</taxon>
        <taxon>Oryzinae</taxon>
        <taxon>Oryza</taxon>
    </lineage>
</organism>
<keyword evidence="3" id="KW-0904">Protein phosphatase</keyword>
<dbReference type="HOGENOM" id="CLU_712463_0_0_1"/>
<feature type="transmembrane region" description="Helical" evidence="5">
    <location>
        <begin position="6"/>
        <end position="22"/>
    </location>
</feature>
<keyword evidence="5" id="KW-0812">Transmembrane</keyword>
<feature type="transmembrane region" description="Helical" evidence="5">
    <location>
        <begin position="67"/>
        <end position="84"/>
    </location>
</feature>
<dbReference type="InterPro" id="IPR000387">
    <property type="entry name" value="Tyr_Pase_dom"/>
</dbReference>
<dbReference type="Pfam" id="PF00782">
    <property type="entry name" value="DSPc"/>
    <property type="match status" value="1"/>
</dbReference>
<evidence type="ECO:0000256" key="3">
    <source>
        <dbReference type="ARBA" id="ARBA00022912"/>
    </source>
</evidence>
<evidence type="ECO:0000256" key="5">
    <source>
        <dbReference type="SAM" id="Phobius"/>
    </source>
</evidence>
<feature type="domain" description="Rhodanese" evidence="7">
    <location>
        <begin position="117"/>
        <end position="198"/>
    </location>
</feature>
<evidence type="ECO:0000259" key="6">
    <source>
        <dbReference type="PROSITE" id="PS50056"/>
    </source>
</evidence>